<accession>A0A9N7R2K4</accession>
<gene>
    <name evidence="1" type="ORF">SHERM_11957</name>
</gene>
<evidence type="ECO:0008006" key="3">
    <source>
        <dbReference type="Google" id="ProtNLM"/>
    </source>
</evidence>
<organism evidence="1 2">
    <name type="scientific">Striga hermonthica</name>
    <name type="common">Purple witchweed</name>
    <name type="synonym">Buchnera hermonthica</name>
    <dbReference type="NCBI Taxonomy" id="68872"/>
    <lineage>
        <taxon>Eukaryota</taxon>
        <taxon>Viridiplantae</taxon>
        <taxon>Streptophyta</taxon>
        <taxon>Embryophyta</taxon>
        <taxon>Tracheophyta</taxon>
        <taxon>Spermatophyta</taxon>
        <taxon>Magnoliopsida</taxon>
        <taxon>eudicotyledons</taxon>
        <taxon>Gunneridae</taxon>
        <taxon>Pentapetalae</taxon>
        <taxon>asterids</taxon>
        <taxon>lamiids</taxon>
        <taxon>Lamiales</taxon>
        <taxon>Orobanchaceae</taxon>
        <taxon>Buchnereae</taxon>
        <taxon>Striga</taxon>
    </lineage>
</organism>
<protein>
    <recommendedName>
        <fullName evidence="3">Reverse transcriptase domain-containing protein</fullName>
    </recommendedName>
</protein>
<comment type="caution">
    <text evidence="1">The sequence shown here is derived from an EMBL/GenBank/DDBJ whole genome shotgun (WGS) entry which is preliminary data.</text>
</comment>
<keyword evidence="2" id="KW-1185">Reference proteome</keyword>
<dbReference type="InterPro" id="IPR021109">
    <property type="entry name" value="Peptidase_aspartic_dom_sf"/>
</dbReference>
<dbReference type="OrthoDB" id="1751327at2759"/>
<dbReference type="Pfam" id="PF08284">
    <property type="entry name" value="RVP_2"/>
    <property type="match status" value="1"/>
</dbReference>
<name>A0A9N7R2K4_STRHE</name>
<proteinExistence type="predicted"/>
<reference evidence="1" key="1">
    <citation type="submission" date="2019-12" db="EMBL/GenBank/DDBJ databases">
        <authorList>
            <person name="Scholes J."/>
        </authorList>
    </citation>
    <scope>NUCLEOTIDE SEQUENCE</scope>
</reference>
<feature type="non-terminal residue" evidence="1">
    <location>
        <position position="93"/>
    </location>
</feature>
<dbReference type="Gene3D" id="2.40.70.10">
    <property type="entry name" value="Acid Proteases"/>
    <property type="match status" value="1"/>
</dbReference>
<dbReference type="AlphaFoldDB" id="A0A9N7R2K4"/>
<sequence>LTSRKIIISDSLVRDFPISIGGRVLVVDAYVIEMQDFDVILGMDWLIRYRADIQCQERKVTLFPDPDQPVVFFGVKSRTVPRVISSMQARKIL</sequence>
<dbReference type="CDD" id="cd00303">
    <property type="entry name" value="retropepsin_like"/>
    <property type="match status" value="1"/>
</dbReference>
<evidence type="ECO:0000313" key="2">
    <source>
        <dbReference type="Proteomes" id="UP001153555"/>
    </source>
</evidence>
<evidence type="ECO:0000313" key="1">
    <source>
        <dbReference type="EMBL" id="CAA0810127.1"/>
    </source>
</evidence>
<dbReference type="EMBL" id="CACSLK010004929">
    <property type="protein sequence ID" value="CAA0810127.1"/>
    <property type="molecule type" value="Genomic_DNA"/>
</dbReference>
<feature type="non-terminal residue" evidence="1">
    <location>
        <position position="1"/>
    </location>
</feature>
<dbReference type="Proteomes" id="UP001153555">
    <property type="component" value="Unassembled WGS sequence"/>
</dbReference>